<sequence>MIVAQHALSPCHGVILLTVKGTTERVKGSLALVTNLPSTVAPQADQSCSQKCLGLEQITNFRKRVDVNPRAISRFKFEQGSSRINYFTYNDSTVRFIDYWVLPPDLRANPGTLGLSFDVFLDDSPLRLAHAPYCIREFDFRLARINNTCAAVRHDPGSLERLRQSMMKSCPACIAAHGGQFEHRRRCCRCTSITTRPVCGPDGVWSRGWIRGNPGPWSVAAGVAKRGAAERIPVGELSRSGQNSSTCEKFENSCQQVAASLRERKRERDGERKPERKQARIMYRQQARAAVAERLDCSPPTKANRFQSPAGPLPDFCKWKLCRTMPMNSGFSRWSPFLLILALRHLSILPSFHHLRL</sequence>
<evidence type="ECO:0000313" key="1">
    <source>
        <dbReference type="EMBL" id="KAJ8872269.1"/>
    </source>
</evidence>
<comment type="caution">
    <text evidence="1">The sequence shown here is derived from an EMBL/GenBank/DDBJ whole genome shotgun (WGS) entry which is preliminary data.</text>
</comment>
<keyword evidence="2" id="KW-1185">Reference proteome</keyword>
<protein>
    <submittedName>
        <fullName evidence="1">Uncharacterized protein</fullName>
    </submittedName>
</protein>
<dbReference type="Proteomes" id="UP001159363">
    <property type="component" value="Chromosome 10"/>
</dbReference>
<reference evidence="1 2" key="1">
    <citation type="submission" date="2023-02" db="EMBL/GenBank/DDBJ databases">
        <title>LHISI_Scaffold_Assembly.</title>
        <authorList>
            <person name="Stuart O.P."/>
            <person name="Cleave R."/>
            <person name="Magrath M.J.L."/>
            <person name="Mikheyev A.S."/>
        </authorList>
    </citation>
    <scope>NUCLEOTIDE SEQUENCE [LARGE SCALE GENOMIC DNA]</scope>
    <source>
        <strain evidence="1">Daus_M_001</strain>
        <tissue evidence="1">Leg muscle</tissue>
    </source>
</reference>
<name>A0ABQ9GJT6_9NEOP</name>
<organism evidence="1 2">
    <name type="scientific">Dryococelus australis</name>
    <dbReference type="NCBI Taxonomy" id="614101"/>
    <lineage>
        <taxon>Eukaryota</taxon>
        <taxon>Metazoa</taxon>
        <taxon>Ecdysozoa</taxon>
        <taxon>Arthropoda</taxon>
        <taxon>Hexapoda</taxon>
        <taxon>Insecta</taxon>
        <taxon>Pterygota</taxon>
        <taxon>Neoptera</taxon>
        <taxon>Polyneoptera</taxon>
        <taxon>Phasmatodea</taxon>
        <taxon>Verophasmatodea</taxon>
        <taxon>Anareolatae</taxon>
        <taxon>Phasmatidae</taxon>
        <taxon>Eurycanthinae</taxon>
        <taxon>Dryococelus</taxon>
    </lineage>
</organism>
<accession>A0ABQ9GJT6</accession>
<dbReference type="EMBL" id="JARBHB010000011">
    <property type="protein sequence ID" value="KAJ8872269.1"/>
    <property type="molecule type" value="Genomic_DNA"/>
</dbReference>
<proteinExistence type="predicted"/>
<evidence type="ECO:0000313" key="2">
    <source>
        <dbReference type="Proteomes" id="UP001159363"/>
    </source>
</evidence>
<gene>
    <name evidence="1" type="ORF">PR048_025871</name>
</gene>